<sequence length="172" mass="18509">MSDPRDGNCGAPGSSQSVIWEGEGENWVAEPGKRAPGLDALLWWATQIGASRIAFQSAHPVRIRVHGRNSRATRKSLSEAEIGRIVNHLYGGDGAAWLQGGGDFDVIYEIGVGATRRIVFWANATSICVDRSARAKIVLRPIHDMRQSLEHVSSPASSGTDRFSASRGDEAA</sequence>
<dbReference type="Gene3D" id="3.30.450.90">
    <property type="match status" value="1"/>
</dbReference>
<feature type="compositionally biased region" description="Polar residues" evidence="1">
    <location>
        <begin position="150"/>
        <end position="163"/>
    </location>
</feature>
<reference evidence="2 3" key="1">
    <citation type="submission" date="2023-10" db="EMBL/GenBank/DDBJ databases">
        <title>Novel methanotroph of the genus Methylocapsa from a subarctic wetland.</title>
        <authorList>
            <person name="Belova S.E."/>
            <person name="Oshkin I.Y."/>
            <person name="Miroshnikov K."/>
            <person name="Dedysh S.N."/>
        </authorList>
    </citation>
    <scope>NUCLEOTIDE SEQUENCE [LARGE SCALE GENOMIC DNA]</scope>
    <source>
        <strain evidence="2 3">RX1</strain>
        <plasmid evidence="2 3">pRX1</plasmid>
    </source>
</reference>
<keyword evidence="2" id="KW-0614">Plasmid</keyword>
<protein>
    <submittedName>
        <fullName evidence="2">Uncharacterized protein</fullName>
    </submittedName>
</protein>
<dbReference type="Proteomes" id="UP001626536">
    <property type="component" value="Plasmid pRX1"/>
</dbReference>
<gene>
    <name evidence="2" type="ORF">RZS28_18765</name>
</gene>
<dbReference type="EMBL" id="CP136863">
    <property type="protein sequence ID" value="WOJ91772.1"/>
    <property type="molecule type" value="Genomic_DNA"/>
</dbReference>
<evidence type="ECO:0000313" key="2">
    <source>
        <dbReference type="EMBL" id="WOJ91772.1"/>
    </source>
</evidence>
<dbReference type="RefSeq" id="WP_318655198.1">
    <property type="nucleotide sequence ID" value="NZ_CP136863.1"/>
</dbReference>
<geneLocation type="plasmid" evidence="2 3">
    <name>pRX1</name>
</geneLocation>
<evidence type="ECO:0000313" key="3">
    <source>
        <dbReference type="Proteomes" id="UP001626536"/>
    </source>
</evidence>
<feature type="region of interest" description="Disordered" evidence="1">
    <location>
        <begin position="149"/>
        <end position="172"/>
    </location>
</feature>
<organism evidence="2 3">
    <name type="scientific">Methylocapsa polymorpha</name>
    <dbReference type="NCBI Taxonomy" id="3080828"/>
    <lineage>
        <taxon>Bacteria</taxon>
        <taxon>Pseudomonadati</taxon>
        <taxon>Pseudomonadota</taxon>
        <taxon>Alphaproteobacteria</taxon>
        <taxon>Hyphomicrobiales</taxon>
        <taxon>Beijerinckiaceae</taxon>
        <taxon>Methylocapsa</taxon>
    </lineage>
</organism>
<name>A0ABZ0HYB2_9HYPH</name>
<proteinExistence type="predicted"/>
<evidence type="ECO:0000256" key="1">
    <source>
        <dbReference type="SAM" id="MobiDB-lite"/>
    </source>
</evidence>
<accession>A0ABZ0HYB2</accession>
<keyword evidence="3" id="KW-1185">Reference proteome</keyword>